<dbReference type="EMBL" id="FXAU01000004">
    <property type="protein sequence ID" value="SMG34989.1"/>
    <property type="molecule type" value="Genomic_DNA"/>
</dbReference>
<evidence type="ECO:0000313" key="8">
    <source>
        <dbReference type="EMBL" id="SMG34989.1"/>
    </source>
</evidence>
<evidence type="ECO:0000256" key="5">
    <source>
        <dbReference type="ARBA" id="ARBA00023237"/>
    </source>
</evidence>
<dbReference type="InterPro" id="IPR011990">
    <property type="entry name" value="TPR-like_helical_dom_sf"/>
</dbReference>
<evidence type="ECO:0000259" key="7">
    <source>
        <dbReference type="Pfam" id="PF14322"/>
    </source>
</evidence>
<accession>A0A1X7K2Q3</accession>
<dbReference type="OrthoDB" id="1080118at2"/>
<evidence type="ECO:0000313" key="9">
    <source>
        <dbReference type="Proteomes" id="UP000192980"/>
    </source>
</evidence>
<dbReference type="AlphaFoldDB" id="A0A1X7K2Q3"/>
<reference evidence="8 9" key="1">
    <citation type="submission" date="2017-04" db="EMBL/GenBank/DDBJ databases">
        <authorList>
            <person name="Afonso C.L."/>
            <person name="Miller P.J."/>
            <person name="Scott M.A."/>
            <person name="Spackman E."/>
            <person name="Goraichik I."/>
            <person name="Dimitrov K.M."/>
            <person name="Suarez D.L."/>
            <person name="Swayne D.E."/>
        </authorList>
    </citation>
    <scope>NUCLEOTIDE SEQUENCE [LARGE SCALE GENOMIC DNA]</scope>
    <source>
        <strain evidence="8 9">DSM 22418</strain>
    </source>
</reference>
<gene>
    <name evidence="8" type="ORF">SAMN05660862_2460</name>
</gene>
<evidence type="ECO:0000256" key="4">
    <source>
        <dbReference type="ARBA" id="ARBA00023136"/>
    </source>
</evidence>
<dbReference type="SUPFAM" id="SSF48452">
    <property type="entry name" value="TPR-like"/>
    <property type="match status" value="1"/>
</dbReference>
<keyword evidence="9" id="KW-1185">Reference proteome</keyword>
<dbReference type="STRING" id="561061.SAMN05660862_2460"/>
<protein>
    <submittedName>
        <fullName evidence="8">SusD family protein</fullName>
    </submittedName>
</protein>
<evidence type="ECO:0000259" key="6">
    <source>
        <dbReference type="Pfam" id="PF07980"/>
    </source>
</evidence>
<dbReference type="InterPro" id="IPR012944">
    <property type="entry name" value="SusD_RagB_dom"/>
</dbReference>
<organism evidence="8 9">
    <name type="scientific">Sphingobacterium psychroaquaticum</name>
    <dbReference type="NCBI Taxonomy" id="561061"/>
    <lineage>
        <taxon>Bacteria</taxon>
        <taxon>Pseudomonadati</taxon>
        <taxon>Bacteroidota</taxon>
        <taxon>Sphingobacteriia</taxon>
        <taxon>Sphingobacteriales</taxon>
        <taxon>Sphingobacteriaceae</taxon>
        <taxon>Sphingobacterium</taxon>
    </lineage>
</organism>
<dbReference type="InterPro" id="IPR033985">
    <property type="entry name" value="SusD-like_N"/>
</dbReference>
<dbReference type="Gene3D" id="1.25.40.390">
    <property type="match status" value="1"/>
</dbReference>
<keyword evidence="5" id="KW-0998">Cell outer membrane</keyword>
<keyword evidence="4" id="KW-0472">Membrane</keyword>
<evidence type="ECO:0000256" key="2">
    <source>
        <dbReference type="ARBA" id="ARBA00006275"/>
    </source>
</evidence>
<dbReference type="PROSITE" id="PS51257">
    <property type="entry name" value="PROKAR_LIPOPROTEIN"/>
    <property type="match status" value="1"/>
</dbReference>
<feature type="domain" description="SusD-like N-terminal" evidence="7">
    <location>
        <begin position="92"/>
        <end position="232"/>
    </location>
</feature>
<dbReference type="GO" id="GO:0009279">
    <property type="term" value="C:cell outer membrane"/>
    <property type="evidence" value="ECO:0007669"/>
    <property type="project" value="UniProtKB-SubCell"/>
</dbReference>
<dbReference type="Proteomes" id="UP000192980">
    <property type="component" value="Unassembled WGS sequence"/>
</dbReference>
<keyword evidence="3" id="KW-0732">Signal</keyword>
<proteinExistence type="inferred from homology"/>
<dbReference type="RefSeq" id="WP_085473197.1">
    <property type="nucleotide sequence ID" value="NZ_FXAU01000004.1"/>
</dbReference>
<evidence type="ECO:0000256" key="3">
    <source>
        <dbReference type="ARBA" id="ARBA00022729"/>
    </source>
</evidence>
<dbReference type="Pfam" id="PF07980">
    <property type="entry name" value="SusD_RagB"/>
    <property type="match status" value="1"/>
</dbReference>
<sequence length="460" mass="50355">MKCLKVIYVILLSVVLGACGDKLKLLPEQDLADEVVFNSVSTTESALRGIYSNVQKFEVYGSLPQVINDFMGNTVEFVGTFPTLQDLNNFSAVSTNGDVRDVWRYNYEVILQSNKLIAQVGGVPGITSEQINQFTGEAKFLRALIYLQLAGLYSQPFQINGGNNLSVPLVLDQFVGTVNFPSRSTLNEIHAAIEADLKDAIELLPVQYGSADETRGKATKGAAYALLSRLYLYRDQNDLAASNAKSAIDLGLYGLTTSVDVFTIMNSAIDNGRVGAGGWASYYNPASLRGRGDATFSEALIAMFEKEPEDKRFQAKISGIATDGISRYFPMKYPDAINNSDNSPVLRTAELYLNRAEGLAKASGGVNAEAVSLVNSIRAKAGLPNKNPTSQDELIELILVERTKELAFEGHSRIDLLRNKKNLRTDDVRANYGAPKTVLPIPQREIDTNVQLRGQQNPEY</sequence>
<comment type="similarity">
    <text evidence="2">Belongs to the SusD family.</text>
</comment>
<feature type="domain" description="RagB/SusD" evidence="6">
    <location>
        <begin position="332"/>
        <end position="460"/>
    </location>
</feature>
<evidence type="ECO:0000256" key="1">
    <source>
        <dbReference type="ARBA" id="ARBA00004442"/>
    </source>
</evidence>
<name>A0A1X7K2Q3_9SPHI</name>
<dbReference type="Pfam" id="PF14322">
    <property type="entry name" value="SusD-like_3"/>
    <property type="match status" value="1"/>
</dbReference>
<dbReference type="CDD" id="cd08977">
    <property type="entry name" value="SusD"/>
    <property type="match status" value="1"/>
</dbReference>
<comment type="subcellular location">
    <subcellularLocation>
        <location evidence="1">Cell outer membrane</location>
    </subcellularLocation>
</comment>